<dbReference type="Pfam" id="PF00581">
    <property type="entry name" value="Rhodanese"/>
    <property type="match status" value="1"/>
</dbReference>
<dbReference type="CDD" id="cd06257">
    <property type="entry name" value="DnaJ"/>
    <property type="match status" value="1"/>
</dbReference>
<sequence>MTRARGPVWHVVGGVDKGGILVREGADFDSAQAKARLSTGSLVEQLELQRERLHFRRLTGTGPDTGWVSTRIGSKDLLVLADGSDAETTQLEETSPGTDAGPTAPAVLPPQRSPASPCTEEKASTREGGSGRIGIDKKVRIVGLKDQASWNGKNGQIKGFDVETGRYHVKVVVLSDTNVGLKSGQETVLLLRSENLELHPDQVERDNVLNGDEIVLLGAGDAKRRLYETKLDPQHWYDKAIERVFEAKNDFEVLDLPVQLIEDLSTLKRQYRKISLAVHPDKNSHPQATDAFRKVYGAFETLMDPRQQRRMLWIMGKLDPSQEEQVVFQEEEEDELFQWWWEASIPQMEKQAAEFEGMQLDEFGAMWISDGIGGNVEAVKWIGLETAKRLHVEEGAIFIDVRDRMDFALGHIVGAFCTPLPEIIDFGLVNVFPPELISLIVKNRKLPIILYSEVATPFSRCRAFCRWLLRAGWATLKPERLRRLRGGMFGWKHKHGPVSRPLKGDSEYALGAGLQQLLAD</sequence>
<dbReference type="CDD" id="cd00158">
    <property type="entry name" value="RHOD"/>
    <property type="match status" value="1"/>
</dbReference>
<dbReference type="GO" id="GO:0005789">
    <property type="term" value="C:endoplasmic reticulum membrane"/>
    <property type="evidence" value="ECO:0007669"/>
    <property type="project" value="TreeGrafter"/>
</dbReference>
<comment type="caution">
    <text evidence="4">The sequence shown here is derived from an EMBL/GenBank/DDBJ whole genome shotgun (WGS) entry which is preliminary data.</text>
</comment>
<dbReference type="GO" id="GO:0030544">
    <property type="term" value="F:Hsp70 protein binding"/>
    <property type="evidence" value="ECO:0007669"/>
    <property type="project" value="TreeGrafter"/>
</dbReference>
<dbReference type="PANTHER" id="PTHR43908:SF3">
    <property type="entry name" value="AT29763P-RELATED"/>
    <property type="match status" value="1"/>
</dbReference>
<feature type="domain" description="J" evidence="2">
    <location>
        <begin position="249"/>
        <end position="316"/>
    </location>
</feature>
<proteinExistence type="predicted"/>
<dbReference type="InterPro" id="IPR036869">
    <property type="entry name" value="J_dom_sf"/>
</dbReference>
<dbReference type="Pfam" id="PF00226">
    <property type="entry name" value="DnaJ"/>
    <property type="match status" value="1"/>
</dbReference>
<feature type="domain" description="Rhodanese" evidence="3">
    <location>
        <begin position="392"/>
        <end position="500"/>
    </location>
</feature>
<evidence type="ECO:0000259" key="2">
    <source>
        <dbReference type="PROSITE" id="PS50076"/>
    </source>
</evidence>
<dbReference type="SMART" id="SM00271">
    <property type="entry name" value="DnaJ"/>
    <property type="match status" value="1"/>
</dbReference>
<dbReference type="InterPro" id="IPR036873">
    <property type="entry name" value="Rhodanese-like_dom_sf"/>
</dbReference>
<accession>A0A813JTJ9</accession>
<dbReference type="InterPro" id="IPR051100">
    <property type="entry name" value="DnaJ_subfamily_B/C"/>
</dbReference>
<dbReference type="SUPFAM" id="SSF46565">
    <property type="entry name" value="Chaperone J-domain"/>
    <property type="match status" value="1"/>
</dbReference>
<dbReference type="SUPFAM" id="SSF52821">
    <property type="entry name" value="Rhodanese/Cell cycle control phosphatase"/>
    <property type="match status" value="1"/>
</dbReference>
<gene>
    <name evidence="4" type="ORF">PGLA2088_LOCUS24486</name>
</gene>
<dbReference type="Gene3D" id="1.10.287.110">
    <property type="entry name" value="DnaJ domain"/>
    <property type="match status" value="1"/>
</dbReference>
<reference evidence="4" key="1">
    <citation type="submission" date="2021-02" db="EMBL/GenBank/DDBJ databases">
        <authorList>
            <person name="Dougan E. K."/>
            <person name="Rhodes N."/>
            <person name="Thang M."/>
            <person name="Chan C."/>
        </authorList>
    </citation>
    <scope>NUCLEOTIDE SEQUENCE</scope>
</reference>
<feature type="compositionally biased region" description="Polar residues" evidence="1">
    <location>
        <begin position="87"/>
        <end position="97"/>
    </location>
</feature>
<feature type="region of interest" description="Disordered" evidence="1">
    <location>
        <begin position="87"/>
        <end position="130"/>
    </location>
</feature>
<evidence type="ECO:0000259" key="3">
    <source>
        <dbReference type="PROSITE" id="PS50206"/>
    </source>
</evidence>
<dbReference type="SMART" id="SM00450">
    <property type="entry name" value="RHOD"/>
    <property type="match status" value="1"/>
</dbReference>
<name>A0A813JTJ9_POLGL</name>
<dbReference type="InterPro" id="IPR001623">
    <property type="entry name" value="DnaJ_domain"/>
</dbReference>
<dbReference type="Proteomes" id="UP000626109">
    <property type="component" value="Unassembled WGS sequence"/>
</dbReference>
<evidence type="ECO:0000313" key="4">
    <source>
        <dbReference type="EMBL" id="CAE8685485.1"/>
    </source>
</evidence>
<evidence type="ECO:0008006" key="6">
    <source>
        <dbReference type="Google" id="ProtNLM"/>
    </source>
</evidence>
<evidence type="ECO:0000313" key="5">
    <source>
        <dbReference type="Proteomes" id="UP000626109"/>
    </source>
</evidence>
<dbReference type="AlphaFoldDB" id="A0A813JTJ9"/>
<organism evidence="4 5">
    <name type="scientific">Polarella glacialis</name>
    <name type="common">Dinoflagellate</name>
    <dbReference type="NCBI Taxonomy" id="89957"/>
    <lineage>
        <taxon>Eukaryota</taxon>
        <taxon>Sar</taxon>
        <taxon>Alveolata</taxon>
        <taxon>Dinophyceae</taxon>
        <taxon>Suessiales</taxon>
        <taxon>Suessiaceae</taxon>
        <taxon>Polarella</taxon>
    </lineage>
</organism>
<evidence type="ECO:0000256" key="1">
    <source>
        <dbReference type="SAM" id="MobiDB-lite"/>
    </source>
</evidence>
<dbReference type="PROSITE" id="PS50076">
    <property type="entry name" value="DNAJ_2"/>
    <property type="match status" value="1"/>
</dbReference>
<dbReference type="PANTHER" id="PTHR43908">
    <property type="entry name" value="AT29763P-RELATED"/>
    <property type="match status" value="1"/>
</dbReference>
<protein>
    <recommendedName>
        <fullName evidence="6">Rhodanese domain-containing protein</fullName>
    </recommendedName>
</protein>
<dbReference type="PROSITE" id="PS50206">
    <property type="entry name" value="RHODANESE_3"/>
    <property type="match status" value="1"/>
</dbReference>
<dbReference type="Gene3D" id="3.40.250.10">
    <property type="entry name" value="Rhodanese-like domain"/>
    <property type="match status" value="1"/>
</dbReference>
<dbReference type="InterPro" id="IPR001763">
    <property type="entry name" value="Rhodanese-like_dom"/>
</dbReference>
<dbReference type="EMBL" id="CAJNNW010026452">
    <property type="protein sequence ID" value="CAE8685485.1"/>
    <property type="molecule type" value="Genomic_DNA"/>
</dbReference>
<dbReference type="GO" id="GO:0071218">
    <property type="term" value="P:cellular response to misfolded protein"/>
    <property type="evidence" value="ECO:0007669"/>
    <property type="project" value="TreeGrafter"/>
</dbReference>